<name>A0ABN7XJ23_GIGMA</name>
<proteinExistence type="predicted"/>
<feature type="non-terminal residue" evidence="1">
    <location>
        <position position="96"/>
    </location>
</feature>
<dbReference type="Proteomes" id="UP000789901">
    <property type="component" value="Unassembled WGS sequence"/>
</dbReference>
<evidence type="ECO:0000313" key="2">
    <source>
        <dbReference type="Proteomes" id="UP000789901"/>
    </source>
</evidence>
<accession>A0ABN7XJ23</accession>
<keyword evidence="2" id="KW-1185">Reference proteome</keyword>
<feature type="non-terminal residue" evidence="1">
    <location>
        <position position="1"/>
    </location>
</feature>
<organism evidence="1 2">
    <name type="scientific">Gigaspora margarita</name>
    <dbReference type="NCBI Taxonomy" id="4874"/>
    <lineage>
        <taxon>Eukaryota</taxon>
        <taxon>Fungi</taxon>
        <taxon>Fungi incertae sedis</taxon>
        <taxon>Mucoromycota</taxon>
        <taxon>Glomeromycotina</taxon>
        <taxon>Glomeromycetes</taxon>
        <taxon>Diversisporales</taxon>
        <taxon>Gigasporaceae</taxon>
        <taxon>Gigaspora</taxon>
    </lineage>
</organism>
<evidence type="ECO:0000313" key="1">
    <source>
        <dbReference type="EMBL" id="CAG8855202.1"/>
    </source>
</evidence>
<reference evidence="1 2" key="1">
    <citation type="submission" date="2021-06" db="EMBL/GenBank/DDBJ databases">
        <authorList>
            <person name="Kallberg Y."/>
            <person name="Tangrot J."/>
            <person name="Rosling A."/>
        </authorList>
    </citation>
    <scope>NUCLEOTIDE SEQUENCE [LARGE SCALE GENOMIC DNA]</scope>
    <source>
        <strain evidence="1 2">120-4 pot B 10/14</strain>
    </source>
</reference>
<gene>
    <name evidence="1" type="ORF">GMARGA_LOCUS44023</name>
</gene>
<comment type="caution">
    <text evidence="1">The sequence shown here is derived from an EMBL/GenBank/DDBJ whole genome shotgun (WGS) entry which is preliminary data.</text>
</comment>
<sequence>SRVIIAVDCTESFTIKDSIEQGESISLLVGRIFYNHFLECIQSDTSLGYKMVVEKPYNLKKGFTTIHEQRQNIVAFADDTIWIASSKEQMERTIQI</sequence>
<protein>
    <submittedName>
        <fullName evidence="1">46287_t:CDS:1</fullName>
    </submittedName>
</protein>
<dbReference type="EMBL" id="CAJVQB010146864">
    <property type="protein sequence ID" value="CAG8855202.1"/>
    <property type="molecule type" value="Genomic_DNA"/>
</dbReference>